<dbReference type="AlphaFoldDB" id="A0A086P7S6"/>
<comment type="caution">
    <text evidence="5">The sequence shown here is derived from an EMBL/GenBank/DDBJ whole genome shotgun (WGS) entry which is preliminary data.</text>
</comment>
<evidence type="ECO:0000256" key="3">
    <source>
        <dbReference type="ARBA" id="ARBA00023163"/>
    </source>
</evidence>
<keyword evidence="1" id="KW-0805">Transcription regulation</keyword>
<dbReference type="eggNOG" id="COG2197">
    <property type="taxonomic scope" value="Bacteria"/>
</dbReference>
<dbReference type="Pfam" id="PF03472">
    <property type="entry name" value="Autoind_bind"/>
    <property type="match status" value="1"/>
</dbReference>
<keyword evidence="6" id="KW-1185">Reference proteome</keyword>
<dbReference type="PATRIC" id="fig|1219045.3.peg.2810"/>
<organism evidence="5 6">
    <name type="scientific">Sphingobium herbicidovorans (strain ATCC 700291 / DSM 11019 / CCUG 56400 / KCTC 2939 / LMG 18315 / NBRC 16415 / MH)</name>
    <name type="common">Sphingomonas herbicidovorans</name>
    <dbReference type="NCBI Taxonomy" id="1219045"/>
    <lineage>
        <taxon>Bacteria</taxon>
        <taxon>Pseudomonadati</taxon>
        <taxon>Pseudomonadota</taxon>
        <taxon>Alphaproteobacteria</taxon>
        <taxon>Sphingomonadales</taxon>
        <taxon>Sphingomonadaceae</taxon>
        <taxon>Sphingobium</taxon>
    </lineage>
</organism>
<evidence type="ECO:0000259" key="4">
    <source>
        <dbReference type="PROSITE" id="PS50043"/>
    </source>
</evidence>
<dbReference type="RefSeq" id="WP_081570252.1">
    <property type="nucleotide sequence ID" value="NZ_BCZD01000040.1"/>
</dbReference>
<name>A0A086P7S6_SPHHM</name>
<dbReference type="STRING" id="76947.GCA_002080435_00158"/>
<reference evidence="5" key="1">
    <citation type="submission" date="2014-08" db="EMBL/GenBank/DDBJ databases">
        <title>Draft genome sequences of Sphingobium herbicidovorans.</title>
        <authorList>
            <person name="Gan H.M."/>
            <person name="Gan H.Y."/>
            <person name="Savka M.A."/>
        </authorList>
    </citation>
    <scope>NUCLEOTIDE SEQUENCE [LARGE SCALE GENOMIC DNA]</scope>
    <source>
        <strain evidence="5">NBRC 16415</strain>
    </source>
</reference>
<dbReference type="CDD" id="cd06170">
    <property type="entry name" value="LuxR_C_like"/>
    <property type="match status" value="1"/>
</dbReference>
<dbReference type="SMART" id="SM00421">
    <property type="entry name" value="HTH_LUXR"/>
    <property type="match status" value="1"/>
</dbReference>
<keyword evidence="2" id="KW-0238">DNA-binding</keyword>
<dbReference type="InterPro" id="IPR036388">
    <property type="entry name" value="WH-like_DNA-bd_sf"/>
</dbReference>
<sequence>MPGKQVRECCRRCHGSFMPTLDAALRLAAESLKVANEDALIDILDEACSRLGCSWFALSHHVDFLAAPEKGLRVHNYPEDWARWFDEQRLGVRDPVHRASARRAAGFLWHEMHHFSRPRPGDGAILKRARRHGIHDGLTVPTHIPGDAHGSVSFAWQKGHYATPEALMFAQVIGAFVFEAARQLSGLVPANDQPRLTDRQIECLLWAARGKSDSVIAQIMDLQTDTVSEHLRNARAKYSARSRVSLAIRALFDGTICFSDVAGG</sequence>
<dbReference type="OrthoDB" id="3170288at2"/>
<evidence type="ECO:0000256" key="2">
    <source>
        <dbReference type="ARBA" id="ARBA00023125"/>
    </source>
</evidence>
<keyword evidence="3" id="KW-0804">Transcription</keyword>
<dbReference type="Proteomes" id="UP000024284">
    <property type="component" value="Unassembled WGS sequence"/>
</dbReference>
<feature type="domain" description="HTH luxR-type" evidence="4">
    <location>
        <begin position="189"/>
        <end position="254"/>
    </location>
</feature>
<proteinExistence type="predicted"/>
<dbReference type="InterPro" id="IPR005143">
    <property type="entry name" value="TF_LuxR_autoind-bd_dom"/>
</dbReference>
<evidence type="ECO:0000256" key="1">
    <source>
        <dbReference type="ARBA" id="ARBA00023015"/>
    </source>
</evidence>
<dbReference type="PANTHER" id="PTHR44688:SF16">
    <property type="entry name" value="DNA-BINDING TRANSCRIPTIONAL ACTIVATOR DEVR_DOSR"/>
    <property type="match status" value="1"/>
</dbReference>
<dbReference type="InterPro" id="IPR036693">
    <property type="entry name" value="TF_LuxR_autoind-bd_dom_sf"/>
</dbReference>
<dbReference type="Pfam" id="PF00196">
    <property type="entry name" value="GerE"/>
    <property type="match status" value="1"/>
</dbReference>
<dbReference type="PROSITE" id="PS50043">
    <property type="entry name" value="HTH_LUXR_2"/>
    <property type="match status" value="1"/>
</dbReference>
<dbReference type="GO" id="GO:0003677">
    <property type="term" value="F:DNA binding"/>
    <property type="evidence" value="ECO:0007669"/>
    <property type="project" value="UniProtKB-KW"/>
</dbReference>
<dbReference type="InterPro" id="IPR000792">
    <property type="entry name" value="Tscrpt_reg_LuxR_C"/>
</dbReference>
<evidence type="ECO:0000313" key="5">
    <source>
        <dbReference type="EMBL" id="KFG89444.1"/>
    </source>
</evidence>
<gene>
    <name evidence="5" type="ORF">BV98_002773</name>
</gene>
<dbReference type="GO" id="GO:0006355">
    <property type="term" value="P:regulation of DNA-templated transcription"/>
    <property type="evidence" value="ECO:0007669"/>
    <property type="project" value="InterPro"/>
</dbReference>
<dbReference type="EMBL" id="JFZA02000028">
    <property type="protein sequence ID" value="KFG89444.1"/>
    <property type="molecule type" value="Genomic_DNA"/>
</dbReference>
<dbReference type="PANTHER" id="PTHR44688">
    <property type="entry name" value="DNA-BINDING TRANSCRIPTIONAL ACTIVATOR DEVR_DOSR"/>
    <property type="match status" value="1"/>
</dbReference>
<protein>
    <submittedName>
        <fullName evidence="5">LuxR family transcriptional regulator</fullName>
    </submittedName>
</protein>
<dbReference type="PRINTS" id="PR00038">
    <property type="entry name" value="HTHLUXR"/>
</dbReference>
<evidence type="ECO:0000313" key="6">
    <source>
        <dbReference type="Proteomes" id="UP000024284"/>
    </source>
</evidence>
<dbReference type="SUPFAM" id="SSF46894">
    <property type="entry name" value="C-terminal effector domain of the bipartite response regulators"/>
    <property type="match status" value="1"/>
</dbReference>
<dbReference type="Gene3D" id="3.30.450.80">
    <property type="entry name" value="Transcription factor LuxR-like, autoinducer-binding domain"/>
    <property type="match status" value="1"/>
</dbReference>
<dbReference type="Gene3D" id="1.10.10.10">
    <property type="entry name" value="Winged helix-like DNA-binding domain superfamily/Winged helix DNA-binding domain"/>
    <property type="match status" value="1"/>
</dbReference>
<dbReference type="InterPro" id="IPR016032">
    <property type="entry name" value="Sig_transdc_resp-reg_C-effctor"/>
</dbReference>
<dbReference type="SUPFAM" id="SSF75516">
    <property type="entry name" value="Pheromone-binding domain of LuxR-like quorum-sensing transcription factors"/>
    <property type="match status" value="1"/>
</dbReference>
<accession>A0A086P7S6</accession>